<feature type="compositionally biased region" description="Basic and acidic residues" evidence="9">
    <location>
        <begin position="1096"/>
        <end position="1113"/>
    </location>
</feature>
<feature type="binding site" evidence="8">
    <location>
        <position position="728"/>
    </location>
    <ligand>
        <name>Zn(2+)</name>
        <dbReference type="ChEBI" id="CHEBI:29105"/>
    </ligand>
</feature>
<dbReference type="PROSITE" id="PS50157">
    <property type="entry name" value="ZINC_FINGER_C2H2_2"/>
    <property type="match status" value="2"/>
</dbReference>
<dbReference type="SMART" id="SM00369">
    <property type="entry name" value="LRR_TYP"/>
    <property type="match status" value="29"/>
</dbReference>
<dbReference type="Pfam" id="PF13855">
    <property type="entry name" value="LRR_8"/>
    <property type="match status" value="9"/>
</dbReference>
<proteinExistence type="predicted"/>
<dbReference type="GO" id="GO:0048468">
    <property type="term" value="P:cell development"/>
    <property type="evidence" value="ECO:0007669"/>
    <property type="project" value="UniProtKB-ARBA"/>
</dbReference>
<dbReference type="SUPFAM" id="SSF52058">
    <property type="entry name" value="L domain-like"/>
    <property type="match status" value="5"/>
</dbReference>
<keyword evidence="8" id="KW-0862">Zinc</keyword>
<organism evidence="12 13">
    <name type="scientific">Pseudolycoriella hygida</name>
    <dbReference type="NCBI Taxonomy" id="35572"/>
    <lineage>
        <taxon>Eukaryota</taxon>
        <taxon>Metazoa</taxon>
        <taxon>Ecdysozoa</taxon>
        <taxon>Arthropoda</taxon>
        <taxon>Hexapoda</taxon>
        <taxon>Insecta</taxon>
        <taxon>Pterygota</taxon>
        <taxon>Neoptera</taxon>
        <taxon>Endopterygota</taxon>
        <taxon>Diptera</taxon>
        <taxon>Nematocera</taxon>
        <taxon>Sciaroidea</taxon>
        <taxon>Sciaridae</taxon>
        <taxon>Pseudolycoriella</taxon>
    </lineage>
</organism>
<feature type="binding site" evidence="8">
    <location>
        <position position="685"/>
    </location>
    <ligand>
        <name>Zn(2+)</name>
        <dbReference type="ChEBI" id="CHEBI:29105"/>
    </ligand>
</feature>
<keyword evidence="8" id="KW-0479">Metal-binding</keyword>
<comment type="subcellular location">
    <subcellularLocation>
        <location evidence="1">Cell membrane</location>
    </subcellularLocation>
</comment>
<feature type="binding site" evidence="8">
    <location>
        <position position="725"/>
    </location>
    <ligand>
        <name>Zn(2+)</name>
        <dbReference type="ChEBI" id="CHEBI:29105"/>
    </ligand>
</feature>
<keyword evidence="3" id="KW-0433">Leucine-rich repeat</keyword>
<feature type="compositionally biased region" description="Basic and acidic residues" evidence="9">
    <location>
        <begin position="988"/>
        <end position="1017"/>
    </location>
</feature>
<evidence type="ECO:0000259" key="10">
    <source>
        <dbReference type="PROSITE" id="PS50157"/>
    </source>
</evidence>
<accession>A0A9Q0S1J4</accession>
<evidence type="ECO:0000256" key="8">
    <source>
        <dbReference type="PROSITE-ProRule" id="PRU01263"/>
    </source>
</evidence>
<reference evidence="12" key="1">
    <citation type="submission" date="2022-07" db="EMBL/GenBank/DDBJ databases">
        <authorList>
            <person name="Trinca V."/>
            <person name="Uliana J.V.C."/>
            <person name="Torres T.T."/>
            <person name="Ward R.J."/>
            <person name="Monesi N."/>
        </authorList>
    </citation>
    <scope>NUCLEOTIDE SEQUENCE</scope>
    <source>
        <strain evidence="12">HSMRA1968</strain>
        <tissue evidence="12">Whole embryos</tissue>
    </source>
</reference>
<evidence type="ECO:0000313" key="13">
    <source>
        <dbReference type="Proteomes" id="UP001151699"/>
    </source>
</evidence>
<comment type="caution">
    <text evidence="12">The sequence shown here is derived from an EMBL/GenBank/DDBJ whole genome shotgun (WGS) entry which is preliminary data.</text>
</comment>
<feature type="domain" description="ZAD" evidence="11">
    <location>
        <begin position="680"/>
        <end position="752"/>
    </location>
</feature>
<feature type="compositionally biased region" description="Basic residues" evidence="9">
    <location>
        <begin position="940"/>
        <end position="950"/>
    </location>
</feature>
<evidence type="ECO:0000256" key="3">
    <source>
        <dbReference type="ARBA" id="ARBA00022614"/>
    </source>
</evidence>
<feature type="region of interest" description="Disordered" evidence="9">
    <location>
        <begin position="1494"/>
        <end position="1539"/>
    </location>
</feature>
<dbReference type="GO" id="GO:0005634">
    <property type="term" value="C:nucleus"/>
    <property type="evidence" value="ECO:0007669"/>
    <property type="project" value="InterPro"/>
</dbReference>
<dbReference type="GO" id="GO:0008270">
    <property type="term" value="F:zinc ion binding"/>
    <property type="evidence" value="ECO:0007669"/>
    <property type="project" value="UniProtKB-UniRule"/>
</dbReference>
<feature type="domain" description="C2H2-type" evidence="10">
    <location>
        <begin position="1311"/>
        <end position="1338"/>
    </location>
</feature>
<keyword evidence="6" id="KW-0472">Membrane</keyword>
<protein>
    <submittedName>
        <fullName evidence="12">Chaoptin</fullName>
    </submittedName>
</protein>
<dbReference type="PROSITE" id="PS51915">
    <property type="entry name" value="ZAD"/>
    <property type="match status" value="1"/>
</dbReference>
<name>A0A9Q0S1J4_9DIPT</name>
<evidence type="ECO:0000256" key="4">
    <source>
        <dbReference type="ARBA" id="ARBA00022729"/>
    </source>
</evidence>
<evidence type="ECO:0000256" key="1">
    <source>
        <dbReference type="ARBA" id="ARBA00004236"/>
    </source>
</evidence>
<dbReference type="SMART" id="SM00364">
    <property type="entry name" value="LRR_BAC"/>
    <property type="match status" value="11"/>
</dbReference>
<evidence type="ECO:0000256" key="7">
    <source>
        <dbReference type="PROSITE-ProRule" id="PRU00042"/>
    </source>
</evidence>
<feature type="region of interest" description="Disordered" evidence="9">
    <location>
        <begin position="851"/>
        <end position="1136"/>
    </location>
</feature>
<dbReference type="InterPro" id="IPR001611">
    <property type="entry name" value="Leu-rich_rpt"/>
</dbReference>
<evidence type="ECO:0000259" key="11">
    <source>
        <dbReference type="PROSITE" id="PS51915"/>
    </source>
</evidence>
<dbReference type="PROSITE" id="PS00028">
    <property type="entry name" value="ZINC_FINGER_C2H2_1"/>
    <property type="match status" value="2"/>
</dbReference>
<dbReference type="OrthoDB" id="1111193at2759"/>
<sequence>GVEMVLKCGYFLMTVTIVLMALASLNTTSTVRARDIEPSKYPPCTFNPLCTCSKPAPDLGIVQCRHVPFPAIPRTINNSKAFMLHMENTGLRELEAYFLQATGLYRLEISHNLITEIPDESFYGLERSLWELMLQHNELIEIPSRAIRHLQKLTHLDLSGNQISCIEPDSFRGLENSLHILILSKNSINTLPPDSFSTLPQLETIDLSGNNLEWIDANIFRDGMPRLSKLLLSDNILKGIPYIATASLKQLRTLDLSHNLIQEILPEEAPEPRAVLKLTLDALHLEYNLIDMIKTGSFQRFDVVNQTFLDGNPLTHLGDEAFRPTKIRELYIRHCSLEHVSPLAFEGLGGSLQILDLSANNISSLPDSVFDNFDVFRILNLRDNRIKVLHAAEMFNGFQYTLIKLDLSGETNPLISLQELRRMRNLRSLSVTKLSTKNLSPDDFLEFGLELEDLKITRGQLQTIKSHAFMHVRGLKRLDLSENQLSQIEPDAFTEIGHSLISLKISHGLTGSALPADAMRHLTSLQQLELSNNQLKTMSDTSFHFLKNLKHLELQDNRIEQVLKGTFQGDIHAKLETISMSFNYLRQISQHTFVDLEALERLELDDNRIEHLERRAFMNLDQLKYLNLRGNKLNVISDEAFQKLRRTGQIAVRYNCQKYLMENVRISVVFHPFGGKFESKLCRLCGCDSNDNKDIFGESDELLIKLRTTFSLVIFKDDQLPQHLCNDCESVVVSYYERISAYTKLEKKWLSETSEQNTIRDVMEAVEVESQKIRQTISAVLPDYPTHQKHNILGAVIRDSIESSSGKPILKSLLMGNQVNVKTLQQLCIDNFNVNGRRFLNSVLDYDRPVMSTDEDQSKMDEDSLDTSSFEMIRRVKKKKKRNPLRDYIRRGKRRRTCTSQRDRSAEVSTTASKDGSTDKAEGNTQNIEETHGGESSSSPRKKPVPKPRSKMSPSSDEANGNVDKEFHWKKPVPQATVDGSRLRRSRRQFDNESNKEEGVDDPTETKVKRSLCKENARTSTQLATAEENSDAANASEPATDIDATKDMPPTDAKPIDDKDDALSSSTTAKAKILILNPREVLKEAEDGSNEAATKSADEHDNQSQSEDSDRSSSKNRKRLDESDVSGNENKKKRQTSRINYSEALVDEALMYEEMLLNQQAKEQLFIASSIETSKKSKAEVSKNSFSMDYDDSEVAAKKMKLDVSLENLGEIFVSRKDKAPKEGTSAADNVKKKEIIGPDVGLSEISITPISKQKGATTSNDKQINVSLNEIKQTFKSNPEIVFNISSAVSIQLKTPGSTRSEPNQLHRGSTCQYCRKQFVDIKQLALHQVTHLRIETHKIGSPLVLSPSFRRGRMVPMGTNKCFRCLNCWRLYPNSQSILQHWVTGKCIFYCSICGTVAVPGRSFSVVKMKPPVGRVKCHICSCSFPNMQSRNSHMRLHKNEKEPVKPVNIRQMVTQQRPIQMTFNNIQQRQLFPNANRVQPHAIGAPNRQFRMAQPQQRAIKPAEPQRPARSPFSNQQSQQRSLVRPTASTGQETFGSVKIKTEKNFNSEYNSTKYASVSEFPEYSELFQNETVSEPTVPLSNFVKAEIQPDGGGGVPRLQVKKLHELQEPNYVNAQPISVNTFYTPTSIQPIVNAIPQYQLAAPLQLQVPQLQPIQPQFQIASVQHVQNTQYYNPVLVVSQPPQHPQEGYQYVPERVDYTKYYNACVRVLYIIISSKSIKSRVAICEEKFSKQLFRYITKRVEKLLKIFHFHLHIQSKKMCISSFASGFSLTVRTKKKKLMNNTKKRLCHIYSCEFWHLEAMSLPELEVLDLAYNKLTNFDFDYFDQVGTLSSLRVNISHNNIVELVDNNTGYGLSRGEHGSIYHSYIKVLDLSHNNVTKIYPGFFKPAEISLTHLYLGFNSLMNATREIFGNMPHLQILDLSHNSIDEIDYNCFRSTKSLQLFDVSHNLLRELPQKLFQNLADIRVVDASYNFIKFLPENLFSSDDLETLDLSHNLLLKIPAISFSNLAALSICKLDLSHNSISSIHTLDLSNKFRALSYLNLSNNQLLRIDDAAFASLPRLSDLDLSHNSELKVMEKAFVGLQGSLIKLGLNNVSLTTIPDLPLPLLRVLRISENELPTVSQELAHNMSSLRVLDLSENDLTSVPILTQLLKNLRSLSLAGNSITMLTNESFIGLSETLEHLDISKLHLNTLELGALKPINSLRSLKISPCLSIPTFNIPNLLEESDNLRELWIESPAPRVQHEVAFDAIANIGRTEPKTPLSTDLRKEMLGDFPTKLRSVTISGKSFSNIADTIFKGIQSITLHVSIRNTSLTNIPNFFRNLGLAENVSFDVHEGNNKLGKIPNPNTANLPNLPDAVFLTDLKVASTSLSCDCGVGWIEYWQRKKRQYFCSAQSWTDTLLGSSQRTPWAKKEDCNAINDDLREVNCANKNNQQLLEVLKSEIECGWNSASKNVKILVSTLIVCVVIVVWF</sequence>
<gene>
    <name evidence="12" type="primary">chp_0</name>
    <name evidence="12" type="ORF">Bhyg_12827</name>
</gene>
<keyword evidence="13" id="KW-1185">Reference proteome</keyword>
<dbReference type="GO" id="GO:0005886">
    <property type="term" value="C:plasma membrane"/>
    <property type="evidence" value="ECO:0007669"/>
    <property type="project" value="UniProtKB-SubCell"/>
</dbReference>
<dbReference type="InterPro" id="IPR012934">
    <property type="entry name" value="Znf_AD"/>
</dbReference>
<feature type="compositionally biased region" description="Polar residues" evidence="9">
    <location>
        <begin position="1515"/>
        <end position="1538"/>
    </location>
</feature>
<dbReference type="InterPro" id="IPR003591">
    <property type="entry name" value="Leu-rich_rpt_typical-subtyp"/>
</dbReference>
<feature type="binding site" evidence="8">
    <location>
        <position position="682"/>
    </location>
    <ligand>
        <name>Zn(2+)</name>
        <dbReference type="ChEBI" id="CHEBI:29105"/>
    </ligand>
</feature>
<keyword evidence="2" id="KW-1003">Cell membrane</keyword>
<dbReference type="PANTHER" id="PTHR24366">
    <property type="entry name" value="IG(IMMUNOGLOBULIN) AND LRR(LEUCINE RICH REPEAT) DOMAINS"/>
    <property type="match status" value="1"/>
</dbReference>
<dbReference type="FunFam" id="3.80.10.10:FF:001167">
    <property type="entry name" value="Chaoptin"/>
    <property type="match status" value="1"/>
</dbReference>
<feature type="non-terminal residue" evidence="12">
    <location>
        <position position="2476"/>
    </location>
</feature>
<feature type="domain" description="C2H2-type" evidence="10">
    <location>
        <begin position="1418"/>
        <end position="1445"/>
    </location>
</feature>
<dbReference type="SMART" id="SM00355">
    <property type="entry name" value="ZnF_C2H2"/>
    <property type="match status" value="2"/>
</dbReference>
<dbReference type="PANTHER" id="PTHR24366:SF171">
    <property type="entry name" value="LEUCINE RICH REPEAT NEURONAL 4"/>
    <property type="match status" value="1"/>
</dbReference>
<dbReference type="PROSITE" id="PS51450">
    <property type="entry name" value="LRR"/>
    <property type="match status" value="14"/>
</dbReference>
<evidence type="ECO:0000256" key="2">
    <source>
        <dbReference type="ARBA" id="ARBA00022475"/>
    </source>
</evidence>
<evidence type="ECO:0000256" key="9">
    <source>
        <dbReference type="SAM" id="MobiDB-lite"/>
    </source>
</evidence>
<evidence type="ECO:0000313" key="12">
    <source>
        <dbReference type="EMBL" id="KAJ6640078.1"/>
    </source>
</evidence>
<dbReference type="InterPro" id="IPR032675">
    <property type="entry name" value="LRR_dom_sf"/>
</dbReference>
<dbReference type="InterPro" id="IPR013087">
    <property type="entry name" value="Znf_C2H2_type"/>
</dbReference>
<keyword evidence="5" id="KW-0677">Repeat</keyword>
<dbReference type="FunFam" id="3.80.10.10:FF:001373">
    <property type="entry name" value="GH20134p"/>
    <property type="match status" value="1"/>
</dbReference>
<feature type="compositionally biased region" description="Low complexity" evidence="9">
    <location>
        <begin position="1024"/>
        <end position="1039"/>
    </location>
</feature>
<dbReference type="Gene3D" id="3.80.10.10">
    <property type="entry name" value="Ribonuclease Inhibitor"/>
    <property type="match status" value="6"/>
</dbReference>
<dbReference type="Proteomes" id="UP001151699">
    <property type="component" value="Chromosome X"/>
</dbReference>
<evidence type="ECO:0000256" key="5">
    <source>
        <dbReference type="ARBA" id="ARBA00022737"/>
    </source>
</evidence>
<dbReference type="EMBL" id="WJQU01000003">
    <property type="protein sequence ID" value="KAJ6640078.1"/>
    <property type="molecule type" value="Genomic_DNA"/>
</dbReference>
<dbReference type="SUPFAM" id="SSF57716">
    <property type="entry name" value="Glucocorticoid receptor-like (DNA-binding domain)"/>
    <property type="match status" value="1"/>
</dbReference>
<keyword evidence="7" id="KW-0863">Zinc-finger</keyword>
<evidence type="ECO:0000256" key="6">
    <source>
        <dbReference type="ARBA" id="ARBA00023136"/>
    </source>
</evidence>
<dbReference type="SMART" id="SM00365">
    <property type="entry name" value="LRR_SD22"/>
    <property type="match status" value="15"/>
</dbReference>
<keyword evidence="4" id="KW-0732">Signal</keyword>